<evidence type="ECO:0000256" key="1">
    <source>
        <dbReference type="ARBA" id="ARBA00005361"/>
    </source>
</evidence>
<dbReference type="EMBL" id="CAJOBF010002213">
    <property type="protein sequence ID" value="CAF4018404.1"/>
    <property type="molecule type" value="Genomic_DNA"/>
</dbReference>
<dbReference type="GO" id="GO:0005868">
    <property type="term" value="C:cytoplasmic dynein complex"/>
    <property type="evidence" value="ECO:0007669"/>
    <property type="project" value="TreeGrafter"/>
</dbReference>
<dbReference type="InterPro" id="IPR038586">
    <property type="entry name" value="Tctex-1-like_sf"/>
</dbReference>
<dbReference type="AlphaFoldDB" id="A0A816Q226"/>
<organism evidence="3 7">
    <name type="scientific">Rotaria magnacalcarata</name>
    <dbReference type="NCBI Taxonomy" id="392030"/>
    <lineage>
        <taxon>Eukaryota</taxon>
        <taxon>Metazoa</taxon>
        <taxon>Spiralia</taxon>
        <taxon>Gnathifera</taxon>
        <taxon>Rotifera</taxon>
        <taxon>Eurotatoria</taxon>
        <taxon>Bdelloidea</taxon>
        <taxon>Philodinida</taxon>
        <taxon>Philodinidae</taxon>
        <taxon>Rotaria</taxon>
    </lineage>
</organism>
<dbReference type="PANTHER" id="PTHR21255">
    <property type="entry name" value="T-COMPLEX-ASSOCIATED-TESTIS-EXPRESSED 1/ DYNEIN LIGHT CHAIN"/>
    <property type="match status" value="1"/>
</dbReference>
<protein>
    <submittedName>
        <fullName evidence="3">Uncharacterized protein</fullName>
    </submittedName>
</protein>
<keyword evidence="6" id="KW-1185">Reference proteome</keyword>
<dbReference type="Proteomes" id="UP000663842">
    <property type="component" value="Unassembled WGS sequence"/>
</dbReference>
<dbReference type="Gene3D" id="3.30.1140.40">
    <property type="entry name" value="Tctex-1"/>
    <property type="match status" value="1"/>
</dbReference>
<comment type="similarity">
    <text evidence="1">Belongs to the dynein light chain Tctex-type family.</text>
</comment>
<dbReference type="GO" id="GO:0007018">
    <property type="term" value="P:microtubule-based movement"/>
    <property type="evidence" value="ECO:0007669"/>
    <property type="project" value="TreeGrafter"/>
</dbReference>
<dbReference type="Proteomes" id="UP000663856">
    <property type="component" value="Unassembled WGS sequence"/>
</dbReference>
<dbReference type="GO" id="GO:0045505">
    <property type="term" value="F:dynein intermediate chain binding"/>
    <property type="evidence" value="ECO:0007669"/>
    <property type="project" value="TreeGrafter"/>
</dbReference>
<dbReference type="Pfam" id="PF03645">
    <property type="entry name" value="Tctex-1"/>
    <property type="match status" value="1"/>
</dbReference>
<name>A0A816Q226_9BILA</name>
<dbReference type="Proteomes" id="UP000663887">
    <property type="component" value="Unassembled WGS sequence"/>
</dbReference>
<reference evidence="3" key="1">
    <citation type="submission" date="2021-02" db="EMBL/GenBank/DDBJ databases">
        <authorList>
            <person name="Nowell W R."/>
        </authorList>
    </citation>
    <scope>NUCLEOTIDE SEQUENCE</scope>
</reference>
<evidence type="ECO:0000313" key="6">
    <source>
        <dbReference type="Proteomes" id="UP000663866"/>
    </source>
</evidence>
<evidence type="ECO:0000313" key="4">
    <source>
        <dbReference type="EMBL" id="CAF4018404.1"/>
    </source>
</evidence>
<evidence type="ECO:0000313" key="5">
    <source>
        <dbReference type="EMBL" id="CAF4120670.1"/>
    </source>
</evidence>
<dbReference type="EMBL" id="CAJNRG010003205">
    <property type="protein sequence ID" value="CAF2054443.1"/>
    <property type="molecule type" value="Genomic_DNA"/>
</dbReference>
<dbReference type="PANTHER" id="PTHR21255:SF65">
    <property type="entry name" value="TCTEX1 DOMAIN-CONTAINING PROTEIN 2"/>
    <property type="match status" value="1"/>
</dbReference>
<dbReference type="GO" id="GO:0005737">
    <property type="term" value="C:cytoplasm"/>
    <property type="evidence" value="ECO:0007669"/>
    <property type="project" value="TreeGrafter"/>
</dbReference>
<evidence type="ECO:0000313" key="3">
    <source>
        <dbReference type="EMBL" id="CAF2054443.1"/>
    </source>
</evidence>
<evidence type="ECO:0000313" key="7">
    <source>
        <dbReference type="Proteomes" id="UP000663887"/>
    </source>
</evidence>
<accession>A0A816Q226</accession>
<dbReference type="Proteomes" id="UP000663866">
    <property type="component" value="Unassembled WGS sequence"/>
</dbReference>
<proteinExistence type="inferred from homology"/>
<dbReference type="EMBL" id="CAJOBG010004659">
    <property type="protein sequence ID" value="CAF4120670.1"/>
    <property type="molecule type" value="Genomic_DNA"/>
</dbReference>
<evidence type="ECO:0000313" key="2">
    <source>
        <dbReference type="EMBL" id="CAF2035629.1"/>
    </source>
</evidence>
<comment type="caution">
    <text evidence="3">The sequence shown here is derived from an EMBL/GenBank/DDBJ whole genome shotgun (WGS) entry which is preliminary data.</text>
</comment>
<gene>
    <name evidence="5" type="ORF">OVN521_LOCUS21957</name>
    <name evidence="4" type="ORF">UXM345_LOCUS17212</name>
    <name evidence="2" type="ORF">WKI299_LOCUS7521</name>
    <name evidence="3" type="ORF">XDN619_LOCUS9363</name>
</gene>
<sequence length="191" mass="21894">MESKRTRTRNMLQRVMTLTKHAYDFQSSVNLTAPLSMNSWHLSPGINLDQIQGLNTNPTYQNLQLTTCPFCPSRNFDFARAQKFLQLELDRQCASISNLIRYDPKNCLNFVQDLSQHLRRVLKSDTLNSMRYKIIVIATIVQAIPDGRRSQSIAIISRCLWDHETDESITAQATLGYDMLVVATVYAVYTD</sequence>
<dbReference type="CDD" id="cd21451">
    <property type="entry name" value="DLC-like_TCTEX1D"/>
    <property type="match status" value="1"/>
</dbReference>
<dbReference type="EMBL" id="CAJNRF010002303">
    <property type="protein sequence ID" value="CAF2035629.1"/>
    <property type="molecule type" value="Genomic_DNA"/>
</dbReference>
<dbReference type="InterPro" id="IPR005334">
    <property type="entry name" value="Tctex-1-like"/>
</dbReference>